<dbReference type="InterPro" id="IPR029753">
    <property type="entry name" value="D-isomer_DH_CS"/>
</dbReference>
<dbReference type="SUPFAM" id="SSF52283">
    <property type="entry name" value="Formate/glycerate dehydrogenase catalytic domain-like"/>
    <property type="match status" value="1"/>
</dbReference>
<dbReference type="PANTHER" id="PTHR43333">
    <property type="entry name" value="2-HACID_DH_C DOMAIN-CONTAINING PROTEIN"/>
    <property type="match status" value="1"/>
</dbReference>
<comment type="similarity">
    <text evidence="1 4">Belongs to the D-isomer specific 2-hydroxyacid dehydrogenase family.</text>
</comment>
<dbReference type="PANTHER" id="PTHR43333:SF1">
    <property type="entry name" value="D-ISOMER SPECIFIC 2-HYDROXYACID DEHYDROGENASE NAD-BINDING DOMAIN-CONTAINING PROTEIN"/>
    <property type="match status" value="1"/>
</dbReference>
<dbReference type="SUPFAM" id="SSF51735">
    <property type="entry name" value="NAD(P)-binding Rossmann-fold domains"/>
    <property type="match status" value="1"/>
</dbReference>
<dbReference type="STRING" id="1703770.AMJ39_05450"/>
<proteinExistence type="inferred from homology"/>
<dbReference type="Pfam" id="PF00389">
    <property type="entry name" value="2-Hacid_dh"/>
    <property type="match status" value="1"/>
</dbReference>
<accession>A0A0S7WUD0</accession>
<dbReference type="Pfam" id="PF02826">
    <property type="entry name" value="2-Hacid_dh_C"/>
    <property type="match status" value="1"/>
</dbReference>
<comment type="caution">
    <text evidence="7">The sequence shown here is derived from an EMBL/GenBank/DDBJ whole genome shotgun (WGS) entry which is preliminary data.</text>
</comment>
<dbReference type="Gene3D" id="3.40.50.720">
    <property type="entry name" value="NAD(P)-binding Rossmann-like Domain"/>
    <property type="match status" value="2"/>
</dbReference>
<dbReference type="PROSITE" id="PS00671">
    <property type="entry name" value="D_2_HYDROXYACID_DH_3"/>
    <property type="match status" value="1"/>
</dbReference>
<name>A0A0S7WUD0_UNCT6</name>
<keyword evidence="3" id="KW-0520">NAD</keyword>
<dbReference type="AlphaFoldDB" id="A0A0S7WUD0"/>
<gene>
    <name evidence="7" type="ORF">AMJ39_05450</name>
</gene>
<feature type="domain" description="D-isomer specific 2-hydroxyacid dehydrogenase NAD-binding" evidence="6">
    <location>
        <begin position="88"/>
        <end position="268"/>
    </location>
</feature>
<dbReference type="InterPro" id="IPR006139">
    <property type="entry name" value="D-isomer_2_OHA_DH_cat_dom"/>
</dbReference>
<evidence type="ECO:0000313" key="7">
    <source>
        <dbReference type="EMBL" id="KPJ53228.1"/>
    </source>
</evidence>
<dbReference type="FunFam" id="3.40.50.720:FF:000203">
    <property type="entry name" value="D-3-phosphoglycerate dehydrogenase (SerA)"/>
    <property type="match status" value="1"/>
</dbReference>
<protein>
    <recommendedName>
        <fullName evidence="9">D-isomer specific 2-hydroxyacid dehydrogenase NAD-binding domain-containing protein</fullName>
    </recommendedName>
</protein>
<dbReference type="PATRIC" id="fig|1703770.3.peg.575"/>
<dbReference type="InterPro" id="IPR006140">
    <property type="entry name" value="D-isomer_DH_NAD-bd"/>
</dbReference>
<dbReference type="CDD" id="cd05300">
    <property type="entry name" value="2-Hacid_dh_1"/>
    <property type="match status" value="1"/>
</dbReference>
<evidence type="ECO:0000313" key="8">
    <source>
        <dbReference type="Proteomes" id="UP000052008"/>
    </source>
</evidence>
<dbReference type="Proteomes" id="UP000052008">
    <property type="component" value="Unassembled WGS sequence"/>
</dbReference>
<evidence type="ECO:0000256" key="4">
    <source>
        <dbReference type="RuleBase" id="RU003719"/>
    </source>
</evidence>
<feature type="domain" description="D-isomer specific 2-hydroxyacid dehydrogenase catalytic" evidence="5">
    <location>
        <begin position="6"/>
        <end position="299"/>
    </location>
</feature>
<dbReference type="EMBL" id="LIZS01000026">
    <property type="protein sequence ID" value="KPJ53228.1"/>
    <property type="molecule type" value="Genomic_DNA"/>
</dbReference>
<evidence type="ECO:0000256" key="1">
    <source>
        <dbReference type="ARBA" id="ARBA00005854"/>
    </source>
</evidence>
<dbReference type="GO" id="GO:0016616">
    <property type="term" value="F:oxidoreductase activity, acting on the CH-OH group of donors, NAD or NADP as acceptor"/>
    <property type="evidence" value="ECO:0007669"/>
    <property type="project" value="InterPro"/>
</dbReference>
<evidence type="ECO:0008006" key="9">
    <source>
        <dbReference type="Google" id="ProtNLM"/>
    </source>
</evidence>
<evidence type="ECO:0000259" key="5">
    <source>
        <dbReference type="Pfam" id="PF00389"/>
    </source>
</evidence>
<dbReference type="InterPro" id="IPR036291">
    <property type="entry name" value="NAD(P)-bd_dom_sf"/>
</dbReference>
<evidence type="ECO:0000259" key="6">
    <source>
        <dbReference type="Pfam" id="PF02826"/>
    </source>
</evidence>
<evidence type="ECO:0000256" key="3">
    <source>
        <dbReference type="ARBA" id="ARBA00023027"/>
    </source>
</evidence>
<dbReference type="GO" id="GO:0051287">
    <property type="term" value="F:NAD binding"/>
    <property type="evidence" value="ECO:0007669"/>
    <property type="project" value="InterPro"/>
</dbReference>
<organism evidence="7 8">
    <name type="scientific">candidate division TA06 bacterium DG_24</name>
    <dbReference type="NCBI Taxonomy" id="1703770"/>
    <lineage>
        <taxon>Bacteria</taxon>
        <taxon>Bacteria division TA06</taxon>
    </lineage>
</organism>
<sequence>MLKAAFPDVRFVSVKNDEGIEAELADADVLMTWRMRPELLERANRLRWIHSPAAGVGRMLSPELLATDILVTNSRGVHAVPIAEHVFGVMLCFVRRLWDCFRFQVKGEWGREAIWRTHGATRELSGQTIGIVGFGQIGQEIARIAAAFHMRIVAVRRHPSRNSFPGVEIWPTERLDDLLKCADFVVLAAPLTEETRSLIGEQALRNMKQTAYLINVGRGKLVVESALVRALKAGWIAGAALDVFEREPLPEESELWGLSNVIITFHIAGTTPRYWDRVTEIFARNLRLFLAGEGLKNLVDKESGY</sequence>
<reference evidence="7 8" key="1">
    <citation type="journal article" date="2015" name="Microbiome">
        <title>Genomic resolution of linkages in carbon, nitrogen, and sulfur cycling among widespread estuary sediment bacteria.</title>
        <authorList>
            <person name="Baker B.J."/>
            <person name="Lazar C.S."/>
            <person name="Teske A.P."/>
            <person name="Dick G.J."/>
        </authorList>
    </citation>
    <scope>NUCLEOTIDE SEQUENCE [LARGE SCALE GENOMIC DNA]</scope>
    <source>
        <strain evidence="7">DG_24</strain>
    </source>
</reference>
<evidence type="ECO:0000256" key="2">
    <source>
        <dbReference type="ARBA" id="ARBA00023002"/>
    </source>
</evidence>
<keyword evidence="2 4" id="KW-0560">Oxidoreductase</keyword>